<sequence>MTKSEHNNNQAVILHQQGLSQGLPGTKGERGERGDTQSQNMVRVIARQDHQGHLADKVLQEHLEKWGHLERQDFLEVREVQEHPEKEVSLVKREKGATQAWELKAHEVHRDLQDPQEKVELETKDPSGNRDNVDCQVHKEILVHRDLPGHQDIAMLLLVLDMVDMAVTLAKEALNPMAQEVLMMMMTTTTTEKILMVDTKCPTPIPTPILATTNRSLHGSKRKIRWR</sequence>
<keyword evidence="3" id="KW-1185">Reference proteome</keyword>
<accession>A0ABN9MFC0</accession>
<evidence type="ECO:0000313" key="3">
    <source>
        <dbReference type="Proteomes" id="UP001176940"/>
    </source>
</evidence>
<dbReference type="EMBL" id="CAUEEQ010067749">
    <property type="protein sequence ID" value="CAJ0965490.1"/>
    <property type="molecule type" value="Genomic_DNA"/>
</dbReference>
<comment type="caution">
    <text evidence="2">The sequence shown here is derived from an EMBL/GenBank/DDBJ whole genome shotgun (WGS) entry which is preliminary data.</text>
</comment>
<proteinExistence type="predicted"/>
<reference evidence="2" key="1">
    <citation type="submission" date="2023-07" db="EMBL/GenBank/DDBJ databases">
        <authorList>
            <person name="Stuckert A."/>
        </authorList>
    </citation>
    <scope>NUCLEOTIDE SEQUENCE</scope>
</reference>
<organism evidence="2 3">
    <name type="scientific">Ranitomeya imitator</name>
    <name type="common">mimic poison frog</name>
    <dbReference type="NCBI Taxonomy" id="111125"/>
    <lineage>
        <taxon>Eukaryota</taxon>
        <taxon>Metazoa</taxon>
        <taxon>Chordata</taxon>
        <taxon>Craniata</taxon>
        <taxon>Vertebrata</taxon>
        <taxon>Euteleostomi</taxon>
        <taxon>Amphibia</taxon>
        <taxon>Batrachia</taxon>
        <taxon>Anura</taxon>
        <taxon>Neobatrachia</taxon>
        <taxon>Hyloidea</taxon>
        <taxon>Dendrobatidae</taxon>
        <taxon>Dendrobatinae</taxon>
        <taxon>Ranitomeya</taxon>
    </lineage>
</organism>
<evidence type="ECO:0000313" key="2">
    <source>
        <dbReference type="EMBL" id="CAJ0965490.1"/>
    </source>
</evidence>
<gene>
    <name evidence="2" type="ORF">RIMI_LOCUS20339090</name>
</gene>
<name>A0ABN9MFC0_9NEOB</name>
<evidence type="ECO:0000256" key="1">
    <source>
        <dbReference type="SAM" id="MobiDB-lite"/>
    </source>
</evidence>
<dbReference type="Proteomes" id="UP001176940">
    <property type="component" value="Unassembled WGS sequence"/>
</dbReference>
<feature type="region of interest" description="Disordered" evidence="1">
    <location>
        <begin position="1"/>
        <end position="37"/>
    </location>
</feature>
<protein>
    <submittedName>
        <fullName evidence="2">Uncharacterized protein</fullName>
    </submittedName>
</protein>
<feature type="region of interest" description="Disordered" evidence="1">
    <location>
        <begin position="111"/>
        <end position="132"/>
    </location>
</feature>